<evidence type="ECO:0008006" key="4">
    <source>
        <dbReference type="Google" id="ProtNLM"/>
    </source>
</evidence>
<dbReference type="NCBIfam" id="TIGR00149">
    <property type="entry name" value="TIGR00149_YjbQ"/>
    <property type="match status" value="1"/>
</dbReference>
<reference evidence="2 3" key="2">
    <citation type="journal article" date="2012" name="Stand. Genomic Sci.">
        <title>Genome sequence of the moderately thermophilic, amino-acid-degrading and sulfur-reducing bacterium Thermovirga lienii type strain (Cas60314(T)).</title>
        <authorList>
            <person name="Goker M."/>
            <person name="Saunders E."/>
            <person name="Lapidus A."/>
            <person name="Nolan M."/>
            <person name="Lucas S."/>
            <person name="Hammon N."/>
            <person name="Deshpande S."/>
            <person name="Cheng J.F."/>
            <person name="Han C."/>
            <person name="Tapia R."/>
            <person name="Goodwin L.A."/>
            <person name="Pitluck S."/>
            <person name="Liolios K."/>
            <person name="Mavromatis K."/>
            <person name="Pagani I."/>
            <person name="Ivanova N."/>
            <person name="Mikhailova N."/>
            <person name="Pati A."/>
            <person name="Chen A."/>
            <person name="Palaniappan K."/>
            <person name="Land M."/>
            <person name="Chang Y.J."/>
            <person name="Jeffries C.D."/>
            <person name="Brambilla E.M."/>
            <person name="Rohde M."/>
            <person name="Spring S."/>
            <person name="Detter J.C."/>
            <person name="Woyke T."/>
            <person name="Bristow J."/>
            <person name="Eisen J.A."/>
            <person name="Markowitz V."/>
            <person name="Hugenholtz P."/>
            <person name="Kyrpides N.C."/>
            <person name="Klenk H.P."/>
        </authorList>
    </citation>
    <scope>NUCLEOTIDE SEQUENCE [LARGE SCALE GENOMIC DNA]</scope>
    <source>
        <strain evidence="3">ATCC BAA-1197 / DSM 17291 / Cas60314</strain>
    </source>
</reference>
<dbReference type="AlphaFoldDB" id="G7V786"/>
<dbReference type="Proteomes" id="UP000005868">
    <property type="component" value="Chromosome"/>
</dbReference>
<dbReference type="InterPro" id="IPR035917">
    <property type="entry name" value="YjbQ-like_sf"/>
</dbReference>
<dbReference type="HOGENOM" id="CLU_096980_1_1_0"/>
<name>G7V786_THELD</name>
<dbReference type="Gene3D" id="2.60.120.460">
    <property type="entry name" value="YjbQ-like"/>
    <property type="match status" value="1"/>
</dbReference>
<dbReference type="PIRSF" id="PIRSF004681">
    <property type="entry name" value="UCP004681"/>
    <property type="match status" value="1"/>
</dbReference>
<dbReference type="eggNOG" id="COG0432">
    <property type="taxonomic scope" value="Bacteria"/>
</dbReference>
<dbReference type="PANTHER" id="PTHR30615">
    <property type="entry name" value="UNCHARACTERIZED PROTEIN YJBQ-RELATED"/>
    <property type="match status" value="1"/>
</dbReference>
<evidence type="ECO:0000313" key="2">
    <source>
        <dbReference type="EMBL" id="AER66120.1"/>
    </source>
</evidence>
<organism evidence="2 3">
    <name type="scientific">Thermovirga lienii (strain ATCC BAA-1197 / DSM 17291 / Cas60314)</name>
    <dbReference type="NCBI Taxonomy" id="580340"/>
    <lineage>
        <taxon>Bacteria</taxon>
        <taxon>Thermotogati</taxon>
        <taxon>Synergistota</taxon>
        <taxon>Synergistia</taxon>
        <taxon>Synergistales</taxon>
        <taxon>Thermovirgaceae</taxon>
        <taxon>Thermovirga</taxon>
    </lineage>
</organism>
<dbReference type="EMBL" id="CP003096">
    <property type="protein sequence ID" value="AER66120.1"/>
    <property type="molecule type" value="Genomic_DNA"/>
</dbReference>
<keyword evidence="3" id="KW-1185">Reference proteome</keyword>
<dbReference type="PANTHER" id="PTHR30615:SF8">
    <property type="entry name" value="UPF0047 PROTEIN C4A8.02C"/>
    <property type="match status" value="1"/>
</dbReference>
<dbReference type="SUPFAM" id="SSF111038">
    <property type="entry name" value="YjbQ-like"/>
    <property type="match status" value="1"/>
</dbReference>
<dbReference type="Pfam" id="PF01894">
    <property type="entry name" value="YjbQ"/>
    <property type="match status" value="1"/>
</dbReference>
<accession>G7V786</accession>
<sequence>MLIRLNIKSTQRTQMIDITAQVKKEIERSGIDSGFCTIFVPHTTAAVTINEAADPDVSRDFMKEIDKIVPFDDDYRHMEGNSAAHIKSSLVGISERLIVEEGKPLLGRWQGIFFCEFDGPRNREVILKIERGC</sequence>
<gene>
    <name evidence="2" type="ordered locus">Tlie_0385</name>
</gene>
<reference evidence="3" key="1">
    <citation type="submission" date="2011-10" db="EMBL/GenBank/DDBJ databases">
        <title>The complete genome of chromosome of Thermovirga lienii DSM 17291.</title>
        <authorList>
            <consortium name="US DOE Joint Genome Institute (JGI-PGF)"/>
            <person name="Lucas S."/>
            <person name="Copeland A."/>
            <person name="Lapidus A."/>
            <person name="Glavina del Rio T."/>
            <person name="Dalin E."/>
            <person name="Tice H."/>
            <person name="Bruce D."/>
            <person name="Goodwin L."/>
            <person name="Pitluck S."/>
            <person name="Peters L."/>
            <person name="Mikhailova N."/>
            <person name="Saunders E."/>
            <person name="Kyrpides N."/>
            <person name="Mavromatis K."/>
            <person name="Ivanova N."/>
            <person name="Last F.I."/>
            <person name="Brettin T."/>
            <person name="Detter J.C."/>
            <person name="Han C."/>
            <person name="Larimer F."/>
            <person name="Land M."/>
            <person name="Hauser L."/>
            <person name="Markowitz V."/>
            <person name="Cheng J.-F."/>
            <person name="Hugenholtz P."/>
            <person name="Woyke T."/>
            <person name="Wu D."/>
            <person name="Spring S."/>
            <person name="Schroeder M."/>
            <person name="Brambilla E.-M."/>
            <person name="Klenk H.-P."/>
            <person name="Eisen J.A."/>
        </authorList>
    </citation>
    <scope>NUCLEOTIDE SEQUENCE [LARGE SCALE GENOMIC DNA]</scope>
    <source>
        <strain evidence="3">ATCC BAA-1197 / DSM 17291 / Cas60314</strain>
    </source>
</reference>
<dbReference type="OrthoDB" id="9801725at2"/>
<dbReference type="InterPro" id="IPR001602">
    <property type="entry name" value="UPF0047_YjbQ-like"/>
</dbReference>
<dbReference type="STRING" id="580340.Tlie_0385"/>
<proteinExistence type="inferred from homology"/>
<dbReference type="KEGG" id="tli:Tlie_0385"/>
<evidence type="ECO:0000313" key="3">
    <source>
        <dbReference type="Proteomes" id="UP000005868"/>
    </source>
</evidence>
<protein>
    <recommendedName>
        <fullName evidence="4">Secondary thiamine-phosphate synthase enzyme</fullName>
    </recommendedName>
</protein>
<evidence type="ECO:0000256" key="1">
    <source>
        <dbReference type="ARBA" id="ARBA00005534"/>
    </source>
</evidence>
<comment type="similarity">
    <text evidence="1">Belongs to the UPF0047 family.</text>
</comment>